<keyword evidence="1" id="KW-0812">Transmembrane</keyword>
<protein>
    <submittedName>
        <fullName evidence="2">Uncharacterized protein</fullName>
    </submittedName>
</protein>
<name>A0A1B8XT64_XENTR</name>
<keyword evidence="1" id="KW-0472">Membrane</keyword>
<keyword evidence="1" id="KW-1133">Transmembrane helix</keyword>
<organism evidence="2">
    <name type="scientific">Xenopus tropicalis</name>
    <name type="common">Western clawed frog</name>
    <name type="synonym">Silurana tropicalis</name>
    <dbReference type="NCBI Taxonomy" id="8364"/>
    <lineage>
        <taxon>Eukaryota</taxon>
        <taxon>Metazoa</taxon>
        <taxon>Chordata</taxon>
        <taxon>Craniata</taxon>
        <taxon>Vertebrata</taxon>
        <taxon>Euteleostomi</taxon>
        <taxon>Amphibia</taxon>
        <taxon>Batrachia</taxon>
        <taxon>Anura</taxon>
        <taxon>Pipoidea</taxon>
        <taxon>Pipidae</taxon>
        <taxon>Xenopodinae</taxon>
        <taxon>Xenopus</taxon>
        <taxon>Silurana</taxon>
    </lineage>
</organism>
<dbReference type="EMBL" id="KV463862">
    <property type="protein sequence ID" value="OCA13837.1"/>
    <property type="molecule type" value="Genomic_DNA"/>
</dbReference>
<feature type="transmembrane region" description="Helical" evidence="1">
    <location>
        <begin position="21"/>
        <end position="47"/>
    </location>
</feature>
<accession>A0A1B8XT64</accession>
<evidence type="ECO:0000313" key="2">
    <source>
        <dbReference type="EMBL" id="OCA13837.1"/>
    </source>
</evidence>
<gene>
    <name evidence="2" type="ORF">XENTR_v90029209mg</name>
</gene>
<reference evidence="2" key="3">
    <citation type="submission" date="2016-05" db="EMBL/GenBank/DDBJ databases">
        <title>WGS assembly of Xenopus tropicalis.</title>
        <authorList>
            <person name="Sessions A."/>
            <person name="Jenkins J."/>
            <person name="Mitros T."/>
            <person name="Lyons J.T."/>
            <person name="Dichmann D.S."/>
            <person name="Robert J."/>
            <person name="Harland R.M."/>
            <person name="Rokhsar D.S."/>
        </authorList>
    </citation>
    <scope>NUCLEOTIDE SEQUENCE</scope>
    <source>
        <strain evidence="2">Nigerian</strain>
    </source>
</reference>
<dbReference type="AlphaFoldDB" id="A0A1B8XT64"/>
<reference evidence="2" key="1">
    <citation type="submission" date="2009-11" db="EMBL/GenBank/DDBJ databases">
        <authorList>
            <consortium name="US DOE Joint Genome Institute (JGI-PGF)"/>
            <person name="Ottilar R."/>
            <person name="Schmutz J."/>
            <person name="Salamov A."/>
            <person name="Cheng J.F."/>
            <person name="Lucas S."/>
            <person name="Pitluck S."/>
            <person name="Gundlach H."/>
            <person name="Guo Y."/>
            <person name="Haberer G."/>
            <person name="Nasrallah J."/>
            <person name="Mayer K.F.X."/>
            <person name="van de Peer Y."/>
            <person name="Weigel D."/>
            <person name="Grigoriev I.V."/>
        </authorList>
    </citation>
    <scope>NUCLEOTIDE SEQUENCE</scope>
    <source>
        <strain evidence="2">Nigerian</strain>
    </source>
</reference>
<proteinExistence type="predicted"/>
<evidence type="ECO:0000256" key="1">
    <source>
        <dbReference type="SAM" id="Phobius"/>
    </source>
</evidence>
<sequence length="54" mass="6213">MLATSRFPPLREMVNTSSSRIIFSILSCWILMMWKEVLMLSSGLPFFRIETSGT</sequence>
<reference evidence="2" key="2">
    <citation type="journal article" date="2010" name="Science">
        <title>The genome of the Western clawed frog Xenopus tropicalis.</title>
        <authorList>
            <person name="Hellsten U."/>
            <person name="Harland R.M."/>
            <person name="Gilchrist M.J."/>
            <person name="Hendrix D."/>
            <person name="Jurka J."/>
            <person name="Kapitonov V."/>
            <person name="Ovcharenko I."/>
            <person name="Putnam N.H."/>
            <person name="Shu S."/>
            <person name="Taher L."/>
            <person name="Blitz I.L."/>
            <person name="Blumberg B."/>
            <person name="Dichmann D.S."/>
            <person name="Dubchak I."/>
            <person name="Amaya E."/>
            <person name="Detter J.C."/>
            <person name="Fletcher R."/>
            <person name="Gerhard D.S."/>
            <person name="Goodstein D."/>
            <person name="Graves T."/>
            <person name="Grigoriev I.V."/>
            <person name="Grimwood J."/>
            <person name="Kawashima T."/>
            <person name="Lindquist E."/>
            <person name="Lucas S.M."/>
            <person name="Mead P.E."/>
            <person name="Mitros T."/>
            <person name="Ogino H."/>
            <person name="Ohta Y."/>
            <person name="Poliakov A.V."/>
            <person name="Pollet N."/>
            <person name="Robert J."/>
            <person name="Salamov A."/>
            <person name="Sater A.K."/>
            <person name="Schmutz J."/>
            <person name="Terry A."/>
            <person name="Vize P.D."/>
            <person name="Warren W.C."/>
            <person name="Wells D."/>
            <person name="Wills A."/>
            <person name="Wilson R.K."/>
            <person name="Zimmerman L.B."/>
            <person name="Zorn A.M."/>
            <person name="Grainger R."/>
            <person name="Grammer T."/>
            <person name="Khokha M.K."/>
            <person name="Richardson P.M."/>
            <person name="Rokhsar D.S."/>
        </authorList>
    </citation>
    <scope>NUCLEOTIDE SEQUENCE [LARGE SCALE GENOMIC DNA]</scope>
    <source>
        <strain evidence="2">Nigerian</strain>
    </source>
</reference>